<keyword evidence="7 10" id="KW-1015">Disulfide bond</keyword>
<evidence type="ECO:0000256" key="10">
    <source>
        <dbReference type="PIRSR" id="PIRSR605428-52"/>
    </source>
</evidence>
<keyword evidence="13" id="KW-1185">Reference proteome</keyword>
<protein>
    <submittedName>
        <fullName evidence="12">Uncharacterized protein</fullName>
    </submittedName>
</protein>
<evidence type="ECO:0000256" key="9">
    <source>
        <dbReference type="ARBA" id="ARBA00023180"/>
    </source>
</evidence>
<dbReference type="EnsemblMetazoa" id="tetur25g00240.1">
    <property type="protein sequence ID" value="tetur25g00240.1"/>
    <property type="gene ID" value="tetur25g00240"/>
</dbReference>
<dbReference type="PANTHER" id="PTHR11923">
    <property type="entry name" value="SCAVENGER RECEPTOR CLASS B TYPE-1 SR-B1"/>
    <property type="match status" value="1"/>
</dbReference>
<keyword evidence="8" id="KW-0675">Receptor</keyword>
<dbReference type="Pfam" id="PF01130">
    <property type="entry name" value="CD36"/>
    <property type="match status" value="1"/>
</dbReference>
<dbReference type="EMBL" id="CAEY01000675">
    <property type="status" value="NOT_ANNOTATED_CDS"/>
    <property type="molecule type" value="Genomic_DNA"/>
</dbReference>
<feature type="disulfide bond" evidence="10">
    <location>
        <begin position="256"/>
        <end position="324"/>
    </location>
</feature>
<keyword evidence="3" id="KW-1003">Cell membrane</keyword>
<evidence type="ECO:0000313" key="12">
    <source>
        <dbReference type="EnsemblMetazoa" id="tetur25g00240.1"/>
    </source>
</evidence>
<evidence type="ECO:0000256" key="5">
    <source>
        <dbReference type="ARBA" id="ARBA00022989"/>
    </source>
</evidence>
<keyword evidence="9" id="KW-0325">Glycoprotein</keyword>
<reference evidence="13" key="1">
    <citation type="submission" date="2011-08" db="EMBL/GenBank/DDBJ databases">
        <authorList>
            <person name="Rombauts S."/>
        </authorList>
    </citation>
    <scope>NUCLEOTIDE SEQUENCE</scope>
    <source>
        <strain evidence="13">London</strain>
    </source>
</reference>
<dbReference type="PRINTS" id="PR01609">
    <property type="entry name" value="CD36FAMILY"/>
</dbReference>
<keyword evidence="4 11" id="KW-0812">Transmembrane</keyword>
<feature type="disulfide bond" evidence="10">
    <location>
        <begin position="285"/>
        <end position="345"/>
    </location>
</feature>
<dbReference type="eggNOG" id="KOG3776">
    <property type="taxonomic scope" value="Eukaryota"/>
</dbReference>
<dbReference type="PRINTS" id="PR01610">
    <property type="entry name" value="CD36ANTIGEN"/>
</dbReference>
<accession>T1KWW2</accession>
<dbReference type="InterPro" id="IPR002159">
    <property type="entry name" value="CD36_fam"/>
</dbReference>
<sequence>MNKVVFLSLGGIGLVLALVSAILLNQFPNIIQKQVRKQLVIKEGSEDYDKFISPDVPIYLKFYLFNALNPDEIIAGEKPKVEIKGPYSFKEKRVKEVDQFSDSGDAVSYKEVKTYFYDPKTSRRSGSLDDNITHINVPAMTVMSASYHADPPSKGYFIRALFEPKINPKMFLQHTVGELLFDTYPIEFIDELNQILTDLHQQKLNLSDFAYFMDKNATDEGTFVVKTGKDNIKDLLAIESWKGSNNVDFWVNGSKCDNIVGTDATGFAPNVKKNSKLEIFTTDLCRSFPLVYQSKSKVKGIATHRYVIPADAFYGPAKNPDNQCYCIASNETDCNHNGLLDISSCRQYAPLVASSPMFFQADDDLYDAIDGLDDRKADRYQTYLDIEPITGKVLSAYKRLQISAWLKPDYNPKNTKANVFLPLLWVEEGFTITDELADEFKSKVTKKVNLGSSLIITALIIGLLLVVSGLGLFFYHKFRAGK</sequence>
<dbReference type="PANTHER" id="PTHR11923:SF51">
    <property type="entry name" value="LYSOSOME MEMBRANE PROTEIN 2"/>
    <property type="match status" value="1"/>
</dbReference>
<evidence type="ECO:0000256" key="3">
    <source>
        <dbReference type="ARBA" id="ARBA00022475"/>
    </source>
</evidence>
<proteinExistence type="inferred from homology"/>
<evidence type="ECO:0000256" key="2">
    <source>
        <dbReference type="ARBA" id="ARBA00010532"/>
    </source>
</evidence>
<evidence type="ECO:0000256" key="4">
    <source>
        <dbReference type="ARBA" id="ARBA00022692"/>
    </source>
</evidence>
<dbReference type="HOGENOM" id="CLU_019853_1_2_1"/>
<evidence type="ECO:0000313" key="13">
    <source>
        <dbReference type="Proteomes" id="UP000015104"/>
    </source>
</evidence>
<feature type="transmembrane region" description="Helical" evidence="11">
    <location>
        <begin position="450"/>
        <end position="475"/>
    </location>
</feature>
<dbReference type="InterPro" id="IPR005428">
    <property type="entry name" value="CD36/SCARB1/SNMP1"/>
</dbReference>
<keyword evidence="6 11" id="KW-0472">Membrane</keyword>
<dbReference type="GO" id="GO:0005886">
    <property type="term" value="C:plasma membrane"/>
    <property type="evidence" value="ECO:0007669"/>
    <property type="project" value="UniProtKB-SubCell"/>
</dbReference>
<name>T1KWW2_TETUR</name>
<evidence type="ECO:0000256" key="11">
    <source>
        <dbReference type="SAM" id="Phobius"/>
    </source>
</evidence>
<dbReference type="GO" id="GO:0005737">
    <property type="term" value="C:cytoplasm"/>
    <property type="evidence" value="ECO:0007669"/>
    <property type="project" value="TreeGrafter"/>
</dbReference>
<dbReference type="GO" id="GO:0005044">
    <property type="term" value="F:scavenger receptor activity"/>
    <property type="evidence" value="ECO:0007669"/>
    <property type="project" value="TreeGrafter"/>
</dbReference>
<evidence type="ECO:0000256" key="6">
    <source>
        <dbReference type="ARBA" id="ARBA00023136"/>
    </source>
</evidence>
<comment type="subcellular location">
    <subcellularLocation>
        <location evidence="1">Cell membrane</location>
        <topology evidence="1">Multi-pass membrane protein</topology>
    </subcellularLocation>
</comment>
<keyword evidence="5 11" id="KW-1133">Transmembrane helix</keyword>
<feature type="disulfide bond" evidence="10">
    <location>
        <begin position="326"/>
        <end position="334"/>
    </location>
</feature>
<dbReference type="Proteomes" id="UP000015104">
    <property type="component" value="Unassembled WGS sequence"/>
</dbReference>
<comment type="similarity">
    <text evidence="2">Belongs to the CD36 family.</text>
</comment>
<reference evidence="12" key="2">
    <citation type="submission" date="2015-06" db="UniProtKB">
        <authorList>
            <consortium name="EnsemblMetazoa"/>
        </authorList>
    </citation>
    <scope>IDENTIFICATION</scope>
</reference>
<evidence type="ECO:0000256" key="8">
    <source>
        <dbReference type="ARBA" id="ARBA00023170"/>
    </source>
</evidence>
<evidence type="ECO:0000256" key="7">
    <source>
        <dbReference type="ARBA" id="ARBA00023157"/>
    </source>
</evidence>
<evidence type="ECO:0000256" key="1">
    <source>
        <dbReference type="ARBA" id="ARBA00004651"/>
    </source>
</evidence>
<dbReference type="AlphaFoldDB" id="T1KWW2"/>
<organism evidence="12 13">
    <name type="scientific">Tetranychus urticae</name>
    <name type="common">Two-spotted spider mite</name>
    <dbReference type="NCBI Taxonomy" id="32264"/>
    <lineage>
        <taxon>Eukaryota</taxon>
        <taxon>Metazoa</taxon>
        <taxon>Ecdysozoa</taxon>
        <taxon>Arthropoda</taxon>
        <taxon>Chelicerata</taxon>
        <taxon>Arachnida</taxon>
        <taxon>Acari</taxon>
        <taxon>Acariformes</taxon>
        <taxon>Trombidiformes</taxon>
        <taxon>Prostigmata</taxon>
        <taxon>Eleutherengona</taxon>
        <taxon>Raphignathae</taxon>
        <taxon>Tetranychoidea</taxon>
        <taxon>Tetranychidae</taxon>
        <taxon>Tetranychus</taxon>
    </lineage>
</organism>